<dbReference type="InterPro" id="IPR046732">
    <property type="entry name" value="DUF6624"/>
</dbReference>
<dbReference type="EMBL" id="RQJP01000003">
    <property type="protein sequence ID" value="RRB13686.1"/>
    <property type="molecule type" value="Genomic_DNA"/>
</dbReference>
<organism evidence="1 2">
    <name type="scientific">Larkinella knui</name>
    <dbReference type="NCBI Taxonomy" id="2025310"/>
    <lineage>
        <taxon>Bacteria</taxon>
        <taxon>Pseudomonadati</taxon>
        <taxon>Bacteroidota</taxon>
        <taxon>Cytophagia</taxon>
        <taxon>Cytophagales</taxon>
        <taxon>Spirosomataceae</taxon>
        <taxon>Larkinella</taxon>
    </lineage>
</organism>
<accession>A0A3P1CKT2</accession>
<dbReference type="OrthoDB" id="1164858at2"/>
<keyword evidence="2" id="KW-1185">Reference proteome</keyword>
<evidence type="ECO:0000313" key="2">
    <source>
        <dbReference type="Proteomes" id="UP000274271"/>
    </source>
</evidence>
<evidence type="ECO:0000313" key="1">
    <source>
        <dbReference type="EMBL" id="RRB13686.1"/>
    </source>
</evidence>
<dbReference type="Pfam" id="PF20329">
    <property type="entry name" value="DUF6624"/>
    <property type="match status" value="1"/>
</dbReference>
<proteinExistence type="predicted"/>
<protein>
    <submittedName>
        <fullName evidence="1">Uncharacterized protein</fullName>
    </submittedName>
</protein>
<gene>
    <name evidence="1" type="ORF">EHT87_15615</name>
</gene>
<reference evidence="1 2" key="1">
    <citation type="submission" date="2018-11" db="EMBL/GenBank/DDBJ databases">
        <authorList>
            <person name="Zhou Z."/>
            <person name="Wang G."/>
        </authorList>
    </citation>
    <scope>NUCLEOTIDE SEQUENCE [LARGE SCALE GENOMIC DNA]</scope>
    <source>
        <strain evidence="1 2">KCTC42998</strain>
    </source>
</reference>
<dbReference type="AlphaFoldDB" id="A0A3P1CKT2"/>
<dbReference type="Proteomes" id="UP000274271">
    <property type="component" value="Unassembled WGS sequence"/>
</dbReference>
<dbReference type="RefSeq" id="WP_124907584.1">
    <property type="nucleotide sequence ID" value="NZ_RQJP01000003.1"/>
</dbReference>
<comment type="caution">
    <text evidence="1">The sequence shown here is derived from an EMBL/GenBank/DDBJ whole genome shotgun (WGS) entry which is preliminary data.</text>
</comment>
<name>A0A3P1CKT2_9BACT</name>
<sequence>MKKCLFLLLCAGPLVSYGQINEPLKRELDSMFVLDQRYRSYISEIHKNKKLADSLMAAFNSKENLNRTLWKYQNRVDSSNQIRTREIIKTYGYPGSSLVGKPTHMAAWHIIQHSPDIAVYFPIIEKAGQANELPLSLVAMMQDRLLTEQRKPQIYGTQASCYRLRADPGKQECFIWPIENPATVNERRKKAGFTQTVEENAKRLDVAYQVLTMEAIKQRYMIGDEK</sequence>